<evidence type="ECO:0000256" key="7">
    <source>
        <dbReference type="ARBA" id="ARBA00023204"/>
    </source>
</evidence>
<evidence type="ECO:0000259" key="8">
    <source>
        <dbReference type="PROSITE" id="PS50160"/>
    </source>
</evidence>
<dbReference type="GO" id="GO:0006281">
    <property type="term" value="P:DNA repair"/>
    <property type="evidence" value="ECO:0007669"/>
    <property type="project" value="UniProtKB-KW"/>
</dbReference>
<reference evidence="9 10" key="1">
    <citation type="submission" date="2020-01" db="EMBL/GenBank/DDBJ databases">
        <authorList>
            <person name="Zhang W."/>
            <person name="Zhang R."/>
            <person name="Hu Y."/>
            <person name="Liu Y."/>
            <person name="Lin W."/>
            <person name="Wang L."/>
            <person name="Li J."/>
            <person name="An X."/>
            <person name="Song L."/>
            <person name="Fan H."/>
            <person name="Shi T."/>
            <person name="Liu H."/>
            <person name="Tong Y."/>
        </authorList>
    </citation>
    <scope>NUCLEOTIDE SEQUENCE [LARGE SCALE GENOMIC DNA]</scope>
</reference>
<dbReference type="Gene3D" id="3.30.1490.70">
    <property type="match status" value="1"/>
</dbReference>
<evidence type="ECO:0000313" key="10">
    <source>
        <dbReference type="Proteomes" id="UP000509570"/>
    </source>
</evidence>
<dbReference type="PANTHER" id="PTHR47810:SF1">
    <property type="entry name" value="DNA LIGASE B"/>
    <property type="match status" value="1"/>
</dbReference>
<dbReference type="PANTHER" id="PTHR47810">
    <property type="entry name" value="DNA LIGASE"/>
    <property type="match status" value="1"/>
</dbReference>
<protein>
    <recommendedName>
        <fullName evidence="3">DNA ligase</fullName>
    </recommendedName>
</protein>
<dbReference type="Proteomes" id="UP000509570">
    <property type="component" value="Segment"/>
</dbReference>
<dbReference type="InterPro" id="IPR012310">
    <property type="entry name" value="DNA_ligase_ATP-dep_cent"/>
</dbReference>
<dbReference type="KEGG" id="vg:77953605"/>
<evidence type="ECO:0000256" key="3">
    <source>
        <dbReference type="ARBA" id="ARBA00013308"/>
    </source>
</evidence>
<dbReference type="EMBL" id="MN937349">
    <property type="protein sequence ID" value="QIQ60766.1"/>
    <property type="molecule type" value="Genomic_DNA"/>
</dbReference>
<keyword evidence="7" id="KW-0234">DNA repair</keyword>
<keyword evidence="5" id="KW-0235">DNA replication</keyword>
<dbReference type="SUPFAM" id="SSF56091">
    <property type="entry name" value="DNA ligase/mRNA capping enzyme, catalytic domain"/>
    <property type="match status" value="1"/>
</dbReference>
<comment type="similarity">
    <text evidence="2">Belongs to the ATP-dependent DNA ligase family.</text>
</comment>
<accession>A0A7D2LQY0</accession>
<sequence>MTKPFKPMKATDADLNKVRFPCVVMPKIDGVRGLNIGGEAFSRTLKPIRNHYTRNFFSDERLEGLDGEMTAEAPNHPRLVNLTTSATSSHDGEPFIQWWIFDYTTNPDLPYLERLDLAERRIEAVNKVTPKYRMHLRLVPWRLCKNMEELLAYEEELLDKGYEGIIIRDPDGRYKHGRSTVREGGYLRVKRYVEELFVVTAVECAMENTNEATTNELGNTKRSTAQAGMVPKDMIGKIHGKWLKDVEWNGKVLFSKDEPVLMGPGNMTHDEREFYWRNQHLFIGKLGKCKTFPIGVKDKPRFPLFQTLVSEDDIG</sequence>
<evidence type="ECO:0000256" key="2">
    <source>
        <dbReference type="ARBA" id="ARBA00007572"/>
    </source>
</evidence>
<comment type="cofactor">
    <cofactor evidence="1">
        <name>a divalent metal cation</name>
        <dbReference type="ChEBI" id="CHEBI:60240"/>
    </cofactor>
</comment>
<proteinExistence type="inferred from homology"/>
<name>A0A7D2LQY0_9CAUD</name>
<dbReference type="GO" id="GO:0006260">
    <property type="term" value="P:DNA replication"/>
    <property type="evidence" value="ECO:0007669"/>
    <property type="project" value="UniProtKB-KW"/>
</dbReference>
<feature type="domain" description="ATP-dependent DNA ligase family profile" evidence="8">
    <location>
        <begin position="99"/>
        <end position="191"/>
    </location>
</feature>
<dbReference type="Pfam" id="PF01068">
    <property type="entry name" value="DNA_ligase_A_M"/>
    <property type="match status" value="1"/>
</dbReference>
<evidence type="ECO:0000256" key="1">
    <source>
        <dbReference type="ARBA" id="ARBA00001968"/>
    </source>
</evidence>
<evidence type="ECO:0000256" key="5">
    <source>
        <dbReference type="ARBA" id="ARBA00022705"/>
    </source>
</evidence>
<dbReference type="GO" id="GO:0006310">
    <property type="term" value="P:DNA recombination"/>
    <property type="evidence" value="ECO:0007669"/>
    <property type="project" value="InterPro"/>
</dbReference>
<dbReference type="Gene3D" id="3.30.470.30">
    <property type="entry name" value="DNA ligase/mRNA capping enzyme"/>
    <property type="match status" value="1"/>
</dbReference>
<organism evidence="9 10">
    <name type="scientific">Stenotrophomonas phage vB_SmaS_BUCT548</name>
    <dbReference type="NCBI Taxonomy" id="2712941"/>
    <lineage>
        <taxon>Viruses</taxon>
        <taxon>Duplodnaviria</taxon>
        <taxon>Heunggongvirae</taxon>
        <taxon>Uroviricota</taxon>
        <taxon>Caudoviricetes</taxon>
        <taxon>Beaumontvirinae</taxon>
        <taxon>Bixiavirus</taxon>
        <taxon>Bixiavirus BUCT548</taxon>
    </lineage>
</organism>
<dbReference type="InterPro" id="IPR050326">
    <property type="entry name" value="NAD_dep_DNA_ligaseB"/>
</dbReference>
<keyword evidence="10" id="KW-1185">Reference proteome</keyword>
<dbReference type="GO" id="GO:0003910">
    <property type="term" value="F:DNA ligase (ATP) activity"/>
    <property type="evidence" value="ECO:0007669"/>
    <property type="project" value="InterPro"/>
</dbReference>
<dbReference type="PROSITE" id="PS50160">
    <property type="entry name" value="DNA_LIGASE_A3"/>
    <property type="match status" value="1"/>
</dbReference>
<evidence type="ECO:0000313" key="9">
    <source>
        <dbReference type="EMBL" id="QIQ60766.1"/>
    </source>
</evidence>
<evidence type="ECO:0000256" key="6">
    <source>
        <dbReference type="ARBA" id="ARBA00022763"/>
    </source>
</evidence>
<dbReference type="Gene3D" id="2.40.50.140">
    <property type="entry name" value="Nucleic acid-binding proteins"/>
    <property type="match status" value="1"/>
</dbReference>
<evidence type="ECO:0000256" key="4">
    <source>
        <dbReference type="ARBA" id="ARBA00022598"/>
    </source>
</evidence>
<dbReference type="RefSeq" id="YP_010677231.1">
    <property type="nucleotide sequence ID" value="NC_071019.1"/>
</dbReference>
<keyword evidence="4 9" id="KW-0436">Ligase</keyword>
<dbReference type="GeneID" id="77953605"/>
<dbReference type="InterPro" id="IPR012340">
    <property type="entry name" value="NA-bd_OB-fold"/>
</dbReference>
<keyword evidence="6" id="KW-0227">DNA damage</keyword>
<dbReference type="SUPFAM" id="SSF50249">
    <property type="entry name" value="Nucleic acid-binding proteins"/>
    <property type="match status" value="1"/>
</dbReference>
<dbReference type="GO" id="GO:0005524">
    <property type="term" value="F:ATP binding"/>
    <property type="evidence" value="ECO:0007669"/>
    <property type="project" value="InterPro"/>
</dbReference>